<organism evidence="2 3">
    <name type="scientific">Cochliobolus heterostrophus (strain C5 / ATCC 48332 / race O)</name>
    <name type="common">Southern corn leaf blight fungus</name>
    <name type="synonym">Bipolaris maydis</name>
    <dbReference type="NCBI Taxonomy" id="701091"/>
    <lineage>
        <taxon>Eukaryota</taxon>
        <taxon>Fungi</taxon>
        <taxon>Dikarya</taxon>
        <taxon>Ascomycota</taxon>
        <taxon>Pezizomycotina</taxon>
        <taxon>Dothideomycetes</taxon>
        <taxon>Pleosporomycetidae</taxon>
        <taxon>Pleosporales</taxon>
        <taxon>Pleosporineae</taxon>
        <taxon>Pleosporaceae</taxon>
        <taxon>Bipolaris</taxon>
    </lineage>
</organism>
<gene>
    <name evidence="2" type="ORF">COCHEDRAFT_1034176</name>
</gene>
<proteinExistence type="predicted"/>
<evidence type="ECO:0000256" key="1">
    <source>
        <dbReference type="SAM" id="MobiDB-lite"/>
    </source>
</evidence>
<reference evidence="2 3" key="1">
    <citation type="journal article" date="2012" name="PLoS Pathog.">
        <title>Diverse lifestyles and strategies of plant pathogenesis encoded in the genomes of eighteen Dothideomycetes fungi.</title>
        <authorList>
            <person name="Ohm R.A."/>
            <person name="Feau N."/>
            <person name="Henrissat B."/>
            <person name="Schoch C.L."/>
            <person name="Horwitz B.A."/>
            <person name="Barry K.W."/>
            <person name="Condon B.J."/>
            <person name="Copeland A.C."/>
            <person name="Dhillon B."/>
            <person name="Glaser F."/>
            <person name="Hesse C.N."/>
            <person name="Kosti I."/>
            <person name="LaButti K."/>
            <person name="Lindquist E.A."/>
            <person name="Lucas S."/>
            <person name="Salamov A.A."/>
            <person name="Bradshaw R.E."/>
            <person name="Ciuffetti L."/>
            <person name="Hamelin R.C."/>
            <person name="Kema G.H.J."/>
            <person name="Lawrence C."/>
            <person name="Scott J.A."/>
            <person name="Spatafora J.W."/>
            <person name="Turgeon B.G."/>
            <person name="de Wit P.J.G.M."/>
            <person name="Zhong S."/>
            <person name="Goodwin S.B."/>
            <person name="Grigoriev I.V."/>
        </authorList>
    </citation>
    <scope>NUCLEOTIDE SEQUENCE [LARGE SCALE GENOMIC DNA]</scope>
    <source>
        <strain evidence="3">C5 / ATCC 48332 / race O</strain>
    </source>
</reference>
<name>M2SNR6_COCH5</name>
<dbReference type="EMBL" id="KB445583">
    <property type="protein sequence ID" value="EMD86955.1"/>
    <property type="molecule type" value="Genomic_DNA"/>
</dbReference>
<dbReference type="HOGENOM" id="CLU_1777112_0_0_1"/>
<protein>
    <submittedName>
        <fullName evidence="2">Uncharacterized protein</fullName>
    </submittedName>
</protein>
<dbReference type="OrthoDB" id="10369680at2759"/>
<accession>M2SNR6</accession>
<dbReference type="AlphaFoldDB" id="M2SNR6"/>
<sequence length="158" mass="17702">MPDDSAGDAMLPHIRPLPKPHRCLFVFSCLSGDASPVGSHASNLCTRPRRWLRARLRHRQPWSQTWAPAMDAKQVRPQPTLPCLARQGPPPKSRRRFLNAEPFAARNPATSDGGPAQPLPDSAHCAALVSKRWTMAPDRWIESPGACLRPRRRRPAHY</sequence>
<evidence type="ECO:0000313" key="2">
    <source>
        <dbReference type="EMBL" id="EMD86955.1"/>
    </source>
</evidence>
<dbReference type="Proteomes" id="UP000016936">
    <property type="component" value="Unassembled WGS sequence"/>
</dbReference>
<evidence type="ECO:0000313" key="3">
    <source>
        <dbReference type="Proteomes" id="UP000016936"/>
    </source>
</evidence>
<feature type="region of interest" description="Disordered" evidence="1">
    <location>
        <begin position="67"/>
        <end position="122"/>
    </location>
</feature>
<keyword evidence="3" id="KW-1185">Reference proteome</keyword>
<reference evidence="3" key="2">
    <citation type="journal article" date="2013" name="PLoS Genet.">
        <title>Comparative genome structure, secondary metabolite, and effector coding capacity across Cochliobolus pathogens.</title>
        <authorList>
            <person name="Condon B.J."/>
            <person name="Leng Y."/>
            <person name="Wu D."/>
            <person name="Bushley K.E."/>
            <person name="Ohm R.A."/>
            <person name="Otillar R."/>
            <person name="Martin J."/>
            <person name="Schackwitz W."/>
            <person name="Grimwood J."/>
            <person name="MohdZainudin N."/>
            <person name="Xue C."/>
            <person name="Wang R."/>
            <person name="Manning V.A."/>
            <person name="Dhillon B."/>
            <person name="Tu Z.J."/>
            <person name="Steffenson B.J."/>
            <person name="Salamov A."/>
            <person name="Sun H."/>
            <person name="Lowry S."/>
            <person name="LaButti K."/>
            <person name="Han J."/>
            <person name="Copeland A."/>
            <person name="Lindquist E."/>
            <person name="Barry K."/>
            <person name="Schmutz J."/>
            <person name="Baker S.E."/>
            <person name="Ciuffetti L.M."/>
            <person name="Grigoriev I.V."/>
            <person name="Zhong S."/>
            <person name="Turgeon B.G."/>
        </authorList>
    </citation>
    <scope>NUCLEOTIDE SEQUENCE [LARGE SCALE GENOMIC DNA]</scope>
    <source>
        <strain evidence="3">C5 / ATCC 48332 / race O</strain>
    </source>
</reference>